<dbReference type="InterPro" id="IPR036291">
    <property type="entry name" value="NAD(P)-bd_dom_sf"/>
</dbReference>
<dbReference type="Pfam" id="PF23562">
    <property type="entry name" value="AMP-binding_C_3"/>
    <property type="match status" value="1"/>
</dbReference>
<reference evidence="5" key="1">
    <citation type="journal article" date="2019" name="Environ. Microbiol.">
        <title>Fungal ecological strategies reflected in gene transcription - a case study of two litter decomposers.</title>
        <authorList>
            <person name="Barbi F."/>
            <person name="Kohler A."/>
            <person name="Barry K."/>
            <person name="Baskaran P."/>
            <person name="Daum C."/>
            <person name="Fauchery L."/>
            <person name="Ihrmark K."/>
            <person name="Kuo A."/>
            <person name="LaButti K."/>
            <person name="Lipzen A."/>
            <person name="Morin E."/>
            <person name="Grigoriev I.V."/>
            <person name="Henrissat B."/>
            <person name="Lindahl B."/>
            <person name="Martin F."/>
        </authorList>
    </citation>
    <scope>NUCLEOTIDE SEQUENCE</scope>
    <source>
        <strain evidence="5">JB14</strain>
    </source>
</reference>
<dbReference type="Proteomes" id="UP000799118">
    <property type="component" value="Unassembled WGS sequence"/>
</dbReference>
<name>A0A6A4HCV6_9AGAR</name>
<dbReference type="Pfam" id="PF00501">
    <property type="entry name" value="AMP-binding"/>
    <property type="match status" value="1"/>
</dbReference>
<dbReference type="PROSITE" id="PS00455">
    <property type="entry name" value="AMP_BINDING"/>
    <property type="match status" value="1"/>
</dbReference>
<dbReference type="Gene3D" id="3.40.50.12780">
    <property type="entry name" value="N-terminal domain of ligase-like"/>
    <property type="match status" value="1"/>
</dbReference>
<gene>
    <name evidence="5" type="ORF">BT96DRAFT_996970</name>
</gene>
<evidence type="ECO:0000259" key="3">
    <source>
        <dbReference type="Pfam" id="PF00501"/>
    </source>
</evidence>
<keyword evidence="6" id="KW-1185">Reference proteome</keyword>
<keyword evidence="2" id="KW-0597">Phosphoprotein</keyword>
<proteinExistence type="predicted"/>
<dbReference type="InterPro" id="IPR013120">
    <property type="entry name" value="FAR_NAD-bd"/>
</dbReference>
<dbReference type="OrthoDB" id="429813at2759"/>
<dbReference type="PANTHER" id="PTHR43439">
    <property type="entry name" value="PHENYLACETATE-COENZYME A LIGASE"/>
    <property type="match status" value="1"/>
</dbReference>
<evidence type="ECO:0000256" key="2">
    <source>
        <dbReference type="ARBA" id="ARBA00022553"/>
    </source>
</evidence>
<feature type="domain" description="Thioester reductase (TE)" evidence="4">
    <location>
        <begin position="662"/>
        <end position="712"/>
    </location>
</feature>
<dbReference type="SUPFAM" id="SSF51735">
    <property type="entry name" value="NAD(P)-binding Rossmann-fold domains"/>
    <property type="match status" value="1"/>
</dbReference>
<dbReference type="InterPro" id="IPR000873">
    <property type="entry name" value="AMP-dep_synth/lig_dom"/>
</dbReference>
<dbReference type="SUPFAM" id="SSF56801">
    <property type="entry name" value="Acetyl-CoA synthetase-like"/>
    <property type="match status" value="1"/>
</dbReference>
<dbReference type="Pfam" id="PF07993">
    <property type="entry name" value="NAD_binding_4"/>
    <property type="match status" value="2"/>
</dbReference>
<dbReference type="Gene3D" id="3.40.50.720">
    <property type="entry name" value="NAD(P)-binding Rossmann-like Domain"/>
    <property type="match status" value="1"/>
</dbReference>
<sequence>MSSAILPALGKSQLNLPDLLDFNLEHNPDFPIFAYAEAGSTRTIEIKMLEYVRAAHRIGNSIRGDSQPGDVIAIVANLDAIVYSALIVGTMKAGLVPFPISPRNSPTALLHLIRKTSAHRIIMTQTTLQGVVDGLKAELEMFDPTYPLSIEEAPALHDAYPHLGKETAGDPFTPISATFSPKDSDKGIYLHSSGSTGLPKPILLTHQILKNDTALMSIPKIREVISENPLSGAIGLPTFHMMGFCYQVLVPLYGLITTAVFAPTVTRPDAVPILGTAENVLEAAKSEDAVEFLRTLRFLLYSGGPLPPRIAESLISRGVVIASMYGGTEFGVVTKLRMDTNTWQYFEFVKGINLRWVAQADGTYEAQFLTSETHHVAIENLPDVSGYSTSDLFEPHPTIPNLWKIVGRIDDVIIHSSGEKTVPAPMEAIITANPIVSGAIIFGRQRDQPGILLEPLPAYEVDVNDSAQVSKFRNLIWPTIEEANKVAPAFSRIFKEMILVVDPEKPLPRVGKGTVARKAALTLYSSEIDKLYETVESNTGGDSVEPPKSWEVADLQSWLIGQISDILSMEAPGITEDLFEHGFDSLSATILRLRLGIVYSYPTIGMLVDVLAKLVDGSTGALNVSKTHEESMEEMISKYSQGLDASLPDPIQVDPTQQYVLLTGSTGNLGAQLLQSLLLNDSVARVYTLNRPSTKATMYERHRARFQDKGLDISLLSSPNSANNLTMIIHNAWRLDFNLSLASFESHVKGSRVLIDLARSSRHSSSIRFLFTSSIASTQSWDAKTQGLYPEEVVMDAKYAVGGGYGESKYVTERILAKSGLEATSFRLGQLTGGAPNGAWATSDWVPIIVRSSISIGTLPDAVGAVSWIPMDTVCSALLDVGFNRESVPIAVNVVHPKPVSWTSVVENIRSALIQEKHLSSDSLPLVPYHEWVDAVEQHARNPTEKDTTNIPAVKLIDFYRLQSNVDDTLRNSGQSTFESAGLTPLRTTNVEKLSESIRALQPLDDTIVKKWVRYWIDAGF</sequence>
<feature type="domain" description="AMP-dependent synthetase/ligase" evidence="3">
    <location>
        <begin position="50"/>
        <end position="336"/>
    </location>
</feature>
<dbReference type="AlphaFoldDB" id="A0A6A4HCV6"/>
<evidence type="ECO:0000313" key="5">
    <source>
        <dbReference type="EMBL" id="KAE9396152.1"/>
    </source>
</evidence>
<dbReference type="InterPro" id="IPR020845">
    <property type="entry name" value="AMP-binding_CS"/>
</dbReference>
<organism evidence="5 6">
    <name type="scientific">Gymnopus androsaceus JB14</name>
    <dbReference type="NCBI Taxonomy" id="1447944"/>
    <lineage>
        <taxon>Eukaryota</taxon>
        <taxon>Fungi</taxon>
        <taxon>Dikarya</taxon>
        <taxon>Basidiomycota</taxon>
        <taxon>Agaricomycotina</taxon>
        <taxon>Agaricomycetes</taxon>
        <taxon>Agaricomycetidae</taxon>
        <taxon>Agaricales</taxon>
        <taxon>Marasmiineae</taxon>
        <taxon>Omphalotaceae</taxon>
        <taxon>Gymnopus</taxon>
    </lineage>
</organism>
<dbReference type="InterPro" id="IPR051414">
    <property type="entry name" value="Adenylate-forming_Reductase"/>
</dbReference>
<accession>A0A6A4HCV6</accession>
<evidence type="ECO:0000259" key="4">
    <source>
        <dbReference type="Pfam" id="PF07993"/>
    </source>
</evidence>
<feature type="domain" description="Thioester reductase (TE)" evidence="4">
    <location>
        <begin position="722"/>
        <end position="877"/>
    </location>
</feature>
<dbReference type="InterPro" id="IPR036736">
    <property type="entry name" value="ACP-like_sf"/>
</dbReference>
<evidence type="ECO:0000313" key="6">
    <source>
        <dbReference type="Proteomes" id="UP000799118"/>
    </source>
</evidence>
<keyword evidence="1" id="KW-0596">Phosphopantetheine</keyword>
<dbReference type="EMBL" id="ML769518">
    <property type="protein sequence ID" value="KAE9396152.1"/>
    <property type="molecule type" value="Genomic_DNA"/>
</dbReference>
<evidence type="ECO:0000256" key="1">
    <source>
        <dbReference type="ARBA" id="ARBA00022450"/>
    </source>
</evidence>
<protein>
    <submittedName>
        <fullName evidence="5">Acetyl-CoA synthetase-like protein</fullName>
    </submittedName>
</protein>
<dbReference type="PANTHER" id="PTHR43439:SF2">
    <property type="entry name" value="ENZYME, PUTATIVE (JCVI)-RELATED"/>
    <property type="match status" value="1"/>
</dbReference>
<dbReference type="SUPFAM" id="SSF47336">
    <property type="entry name" value="ACP-like"/>
    <property type="match status" value="1"/>
</dbReference>
<dbReference type="InterPro" id="IPR042099">
    <property type="entry name" value="ANL_N_sf"/>
</dbReference>